<evidence type="ECO:0000313" key="1">
    <source>
        <dbReference type="EMBL" id="MPC37612.1"/>
    </source>
</evidence>
<gene>
    <name evidence="1" type="ORF">E2C01_031099</name>
</gene>
<organism evidence="1 2">
    <name type="scientific">Portunus trituberculatus</name>
    <name type="common">Swimming crab</name>
    <name type="synonym">Neptunus trituberculatus</name>
    <dbReference type="NCBI Taxonomy" id="210409"/>
    <lineage>
        <taxon>Eukaryota</taxon>
        <taxon>Metazoa</taxon>
        <taxon>Ecdysozoa</taxon>
        <taxon>Arthropoda</taxon>
        <taxon>Crustacea</taxon>
        <taxon>Multicrustacea</taxon>
        <taxon>Malacostraca</taxon>
        <taxon>Eumalacostraca</taxon>
        <taxon>Eucarida</taxon>
        <taxon>Decapoda</taxon>
        <taxon>Pleocyemata</taxon>
        <taxon>Brachyura</taxon>
        <taxon>Eubrachyura</taxon>
        <taxon>Portunoidea</taxon>
        <taxon>Portunidae</taxon>
        <taxon>Portuninae</taxon>
        <taxon>Portunus</taxon>
    </lineage>
</organism>
<dbReference type="EMBL" id="VSRR010003831">
    <property type="protein sequence ID" value="MPC37612.1"/>
    <property type="molecule type" value="Genomic_DNA"/>
</dbReference>
<name>A0A5B7ETK1_PORTR</name>
<comment type="caution">
    <text evidence="1">The sequence shown here is derived from an EMBL/GenBank/DDBJ whole genome shotgun (WGS) entry which is preliminary data.</text>
</comment>
<evidence type="ECO:0000313" key="2">
    <source>
        <dbReference type="Proteomes" id="UP000324222"/>
    </source>
</evidence>
<reference evidence="1 2" key="1">
    <citation type="submission" date="2019-05" db="EMBL/GenBank/DDBJ databases">
        <title>Another draft genome of Portunus trituberculatus and its Hox gene families provides insights of decapod evolution.</title>
        <authorList>
            <person name="Jeong J.-H."/>
            <person name="Song I."/>
            <person name="Kim S."/>
            <person name="Choi T."/>
            <person name="Kim D."/>
            <person name="Ryu S."/>
            <person name="Kim W."/>
        </authorList>
    </citation>
    <scope>NUCLEOTIDE SEQUENCE [LARGE SCALE GENOMIC DNA]</scope>
    <source>
        <tissue evidence="1">Muscle</tissue>
    </source>
</reference>
<keyword evidence="2" id="KW-1185">Reference proteome</keyword>
<proteinExistence type="predicted"/>
<dbReference type="AlphaFoldDB" id="A0A5B7ETK1"/>
<dbReference type="Proteomes" id="UP000324222">
    <property type="component" value="Unassembled WGS sequence"/>
</dbReference>
<protein>
    <submittedName>
        <fullName evidence="1">Uncharacterized protein</fullName>
    </submittedName>
</protein>
<accession>A0A5B7ETK1</accession>
<sequence length="118" mass="13225">MSRQHVCVPRQHVCRGWNVCQGSTCVEAARVSRQHVCMPRQHVCRGGNVCQGSTCVEAACLSRQHVCQGSTFRVQERFALLATTVFRGHKRYLSFHGSLAQKRFALPLRLFSKATPAI</sequence>